<evidence type="ECO:0000256" key="1">
    <source>
        <dbReference type="SAM" id="Phobius"/>
    </source>
</evidence>
<keyword evidence="1" id="KW-0472">Membrane</keyword>
<evidence type="ECO:0000313" key="2">
    <source>
        <dbReference type="EMBL" id="MDQ1152765.1"/>
    </source>
</evidence>
<keyword evidence="1" id="KW-0812">Transmembrane</keyword>
<comment type="caution">
    <text evidence="2">The sequence shown here is derived from an EMBL/GenBank/DDBJ whole genome shotgun (WGS) entry which is preliminary data.</text>
</comment>
<dbReference type="Proteomes" id="UP001244640">
    <property type="component" value="Unassembled WGS sequence"/>
</dbReference>
<reference evidence="2 3" key="1">
    <citation type="submission" date="2023-07" db="EMBL/GenBank/DDBJ databases">
        <title>Functional and genomic diversity of the sorghum phyllosphere microbiome.</title>
        <authorList>
            <person name="Shade A."/>
        </authorList>
    </citation>
    <scope>NUCLEOTIDE SEQUENCE [LARGE SCALE GENOMIC DNA]</scope>
    <source>
        <strain evidence="2 3">SORGH_AS_0892</strain>
    </source>
</reference>
<protein>
    <submittedName>
        <fullName evidence="2">Uncharacterized protein</fullName>
    </submittedName>
</protein>
<keyword evidence="3" id="KW-1185">Reference proteome</keyword>
<proteinExistence type="predicted"/>
<evidence type="ECO:0000313" key="3">
    <source>
        <dbReference type="Proteomes" id="UP001244640"/>
    </source>
</evidence>
<accession>A0ABU0UD59</accession>
<organism evidence="2 3">
    <name type="scientific">Sphingobacterium zeae</name>
    <dbReference type="NCBI Taxonomy" id="1776859"/>
    <lineage>
        <taxon>Bacteria</taxon>
        <taxon>Pseudomonadati</taxon>
        <taxon>Bacteroidota</taxon>
        <taxon>Sphingobacteriia</taxon>
        <taxon>Sphingobacteriales</taxon>
        <taxon>Sphingobacteriaceae</taxon>
        <taxon>Sphingobacterium</taxon>
    </lineage>
</organism>
<sequence>MLSAVTLLCAGLQYPCGAILSGGTIFRLSGTDLTRDAAQAFGRRSRPDYAADYILSLLYISIVLNYAVFCSATFAFSDLPLLCCGGGAVNPAGAFQDVFVARCRYLSHFGCRISLFSPLSAASAAKMKKNLAPLQVVRGKMKIIRTKGLEVCS</sequence>
<keyword evidence="1" id="KW-1133">Transmembrane helix</keyword>
<name>A0ABU0UD59_9SPHI</name>
<dbReference type="EMBL" id="JAUTBA010000001">
    <property type="protein sequence ID" value="MDQ1152765.1"/>
    <property type="molecule type" value="Genomic_DNA"/>
</dbReference>
<feature type="transmembrane region" description="Helical" evidence="1">
    <location>
        <begin position="54"/>
        <end position="76"/>
    </location>
</feature>
<gene>
    <name evidence="2" type="ORF">QE382_004749</name>
</gene>